<reference evidence="1 2" key="1">
    <citation type="submission" date="2013-07" db="EMBL/GenBank/DDBJ databases">
        <title>Isolation of Lactococcus garvieae strain TRF1 from the fecal material of a timber rattlesnake.</title>
        <authorList>
            <person name="McLaughlin R.W."/>
            <person name="Cochran P.A."/>
            <person name="Dowd S.E."/>
        </authorList>
    </citation>
    <scope>NUCLEOTIDE SEQUENCE [LARGE SCALE GENOMIC DNA]</scope>
    <source>
        <strain evidence="1 2">TRF1</strain>
    </source>
</reference>
<dbReference type="PATRIC" id="fig|1380772.3.peg.2289"/>
<sequence length="39" mass="4676">MLLDSLPAYYRSKFAKDKKNDNSKAHLLCFLFVFIVFYK</sequence>
<comment type="caution">
    <text evidence="1">The sequence shown here is derived from an EMBL/GenBank/DDBJ whole genome shotgun (WGS) entry which is preliminary data.</text>
</comment>
<gene>
    <name evidence="1" type="ORF">N568_0112030</name>
</gene>
<evidence type="ECO:0000313" key="1">
    <source>
        <dbReference type="EMBL" id="ETD03696.1"/>
    </source>
</evidence>
<protein>
    <submittedName>
        <fullName evidence="1">Uncharacterized protein</fullName>
    </submittedName>
</protein>
<dbReference type="AlphaFoldDB" id="V8ANE4"/>
<dbReference type="Proteomes" id="UP000018692">
    <property type="component" value="Unassembled WGS sequence"/>
</dbReference>
<accession>V8ANE4</accession>
<evidence type="ECO:0000313" key="2">
    <source>
        <dbReference type="Proteomes" id="UP000018692"/>
    </source>
</evidence>
<proteinExistence type="predicted"/>
<name>V8ANE4_9LACT</name>
<dbReference type="EMBL" id="AVFE01000087">
    <property type="protein sequence ID" value="ETD03696.1"/>
    <property type="molecule type" value="Genomic_DNA"/>
</dbReference>
<organism evidence="1 2">
    <name type="scientific">Lactococcus garvieae TRF1</name>
    <dbReference type="NCBI Taxonomy" id="1380772"/>
    <lineage>
        <taxon>Bacteria</taxon>
        <taxon>Bacillati</taxon>
        <taxon>Bacillota</taxon>
        <taxon>Bacilli</taxon>
        <taxon>Lactobacillales</taxon>
        <taxon>Streptococcaceae</taxon>
        <taxon>Lactococcus</taxon>
    </lineage>
</organism>